<keyword evidence="12 16" id="KW-0472">Membrane</keyword>
<keyword evidence="7" id="KW-0479">Metal-binding</keyword>
<evidence type="ECO:0000256" key="10">
    <source>
        <dbReference type="ARBA" id="ARBA00022833"/>
    </source>
</evidence>
<evidence type="ECO:0000256" key="15">
    <source>
        <dbReference type="SAM" id="MobiDB-lite"/>
    </source>
</evidence>
<dbReference type="Pfam" id="PF13639">
    <property type="entry name" value="zf-RING_2"/>
    <property type="match status" value="1"/>
</dbReference>
<feature type="domain" description="RING-type" evidence="17">
    <location>
        <begin position="120"/>
        <end position="162"/>
    </location>
</feature>
<evidence type="ECO:0000256" key="4">
    <source>
        <dbReference type="ARBA" id="ARBA00012483"/>
    </source>
</evidence>
<dbReference type="PANTHER" id="PTHR46913">
    <property type="entry name" value="RING-H2 FINGER PROTEIN ATL16"/>
    <property type="match status" value="1"/>
</dbReference>
<feature type="transmembrane region" description="Helical" evidence="16">
    <location>
        <begin position="29"/>
        <end position="55"/>
    </location>
</feature>
<gene>
    <name evidence="18" type="ORF">V6N11_026110</name>
</gene>
<dbReference type="PANTHER" id="PTHR46913:SF1">
    <property type="entry name" value="RING-H2 FINGER PROTEIN ATL16"/>
    <property type="match status" value="1"/>
</dbReference>
<keyword evidence="8 14" id="KW-0863">Zinc-finger</keyword>
<dbReference type="PROSITE" id="PS50089">
    <property type="entry name" value="ZF_RING_2"/>
    <property type="match status" value="1"/>
</dbReference>
<evidence type="ECO:0000256" key="9">
    <source>
        <dbReference type="ARBA" id="ARBA00022786"/>
    </source>
</evidence>
<dbReference type="SMART" id="SM00184">
    <property type="entry name" value="RING"/>
    <property type="match status" value="1"/>
</dbReference>
<comment type="catalytic activity">
    <reaction evidence="1">
        <text>S-ubiquitinyl-[E2 ubiquitin-conjugating enzyme]-L-cysteine + [acceptor protein]-L-lysine = [E2 ubiquitin-conjugating enzyme]-L-cysteine + N(6)-ubiquitinyl-[acceptor protein]-L-lysine.</text>
        <dbReference type="EC" id="2.3.2.27"/>
    </reaction>
</comment>
<dbReference type="EMBL" id="JBBPBN010000011">
    <property type="protein sequence ID" value="KAK9028980.1"/>
    <property type="molecule type" value="Genomic_DNA"/>
</dbReference>
<dbReference type="InterPro" id="IPR001841">
    <property type="entry name" value="Znf_RING"/>
</dbReference>
<evidence type="ECO:0000313" key="18">
    <source>
        <dbReference type="EMBL" id="KAK9028980.1"/>
    </source>
</evidence>
<protein>
    <recommendedName>
        <fullName evidence="4">RING-type E3 ubiquitin transferase</fullName>
        <ecNumber evidence="4">2.3.2.27</ecNumber>
    </recommendedName>
</protein>
<keyword evidence="9" id="KW-0833">Ubl conjugation pathway</keyword>
<comment type="caution">
    <text evidence="18">The sequence shown here is derived from an EMBL/GenBank/DDBJ whole genome shotgun (WGS) entry which is preliminary data.</text>
</comment>
<dbReference type="Gene3D" id="3.30.40.10">
    <property type="entry name" value="Zinc/RING finger domain, C3HC4 (zinc finger)"/>
    <property type="match status" value="1"/>
</dbReference>
<organism evidence="18 19">
    <name type="scientific">Hibiscus sabdariffa</name>
    <name type="common">roselle</name>
    <dbReference type="NCBI Taxonomy" id="183260"/>
    <lineage>
        <taxon>Eukaryota</taxon>
        <taxon>Viridiplantae</taxon>
        <taxon>Streptophyta</taxon>
        <taxon>Embryophyta</taxon>
        <taxon>Tracheophyta</taxon>
        <taxon>Spermatophyta</taxon>
        <taxon>Magnoliopsida</taxon>
        <taxon>eudicotyledons</taxon>
        <taxon>Gunneridae</taxon>
        <taxon>Pentapetalae</taxon>
        <taxon>rosids</taxon>
        <taxon>malvids</taxon>
        <taxon>Malvales</taxon>
        <taxon>Malvaceae</taxon>
        <taxon>Malvoideae</taxon>
        <taxon>Hibiscus</taxon>
    </lineage>
</organism>
<evidence type="ECO:0000259" key="17">
    <source>
        <dbReference type="PROSITE" id="PS50089"/>
    </source>
</evidence>
<dbReference type="SUPFAM" id="SSF57850">
    <property type="entry name" value="RING/U-box"/>
    <property type="match status" value="1"/>
</dbReference>
<keyword evidence="5" id="KW-0808">Transferase</keyword>
<sequence>MPVSPDAPEQTSNPLSHLLSSVSSYDANVLLAAIISLLLVILFVLLLHVYAQWFLAQARQRSRSSSLSHVFHPDRFRHFHSFTFDATFPSIPSKGLDSSVISSIPSFVYKVEEHRLGLDCVICLSPFEGNEVGRKLPKCGHGFHVECIDMWLHSHSNCPVCRAPVLLSNDADSQVSSLETVGEILNGENVNGSSEMAAAIDDNDNPSPSSSSLTVSLKRMLSRNRSERKVFPSSNPNLGNLLSSSSLIIQTSIGPFGSPISSSLLMSAEFNLLPHGNPTFMLHFKPRLGDFSIKKSQSPTVDKVVKPSNDGVLEDDTSTEVVDFPAVNEN</sequence>
<evidence type="ECO:0000256" key="13">
    <source>
        <dbReference type="ARBA" id="ARBA00024209"/>
    </source>
</evidence>
<keyword evidence="11 16" id="KW-1133">Transmembrane helix</keyword>
<name>A0ABR2SUP8_9ROSI</name>
<reference evidence="18 19" key="1">
    <citation type="journal article" date="2024" name="G3 (Bethesda)">
        <title>Genome assembly of Hibiscus sabdariffa L. provides insights into metabolisms of medicinal natural products.</title>
        <authorList>
            <person name="Kim T."/>
        </authorList>
    </citation>
    <scope>NUCLEOTIDE SEQUENCE [LARGE SCALE GENOMIC DNA]</scope>
    <source>
        <strain evidence="18">TK-2024</strain>
        <tissue evidence="18">Old leaves</tissue>
    </source>
</reference>
<dbReference type="InterPro" id="IPR013083">
    <property type="entry name" value="Znf_RING/FYVE/PHD"/>
</dbReference>
<evidence type="ECO:0000256" key="7">
    <source>
        <dbReference type="ARBA" id="ARBA00022723"/>
    </source>
</evidence>
<evidence type="ECO:0000256" key="6">
    <source>
        <dbReference type="ARBA" id="ARBA00022692"/>
    </source>
</evidence>
<evidence type="ECO:0000256" key="11">
    <source>
        <dbReference type="ARBA" id="ARBA00022989"/>
    </source>
</evidence>
<dbReference type="InterPro" id="IPR044600">
    <property type="entry name" value="ATL1/ATL16-like"/>
</dbReference>
<evidence type="ECO:0000256" key="2">
    <source>
        <dbReference type="ARBA" id="ARBA00004167"/>
    </source>
</evidence>
<accession>A0ABR2SUP8</accession>
<evidence type="ECO:0000256" key="8">
    <source>
        <dbReference type="ARBA" id="ARBA00022771"/>
    </source>
</evidence>
<dbReference type="CDD" id="cd16461">
    <property type="entry name" value="RING-H2_EL5-like"/>
    <property type="match status" value="1"/>
</dbReference>
<comment type="similarity">
    <text evidence="13">Belongs to the RING-type zinc finger family. ATL subfamily.</text>
</comment>
<evidence type="ECO:0000256" key="16">
    <source>
        <dbReference type="SAM" id="Phobius"/>
    </source>
</evidence>
<comment type="subcellular location">
    <subcellularLocation>
        <location evidence="2">Membrane</location>
        <topology evidence="2">Single-pass membrane protein</topology>
    </subcellularLocation>
</comment>
<evidence type="ECO:0000256" key="1">
    <source>
        <dbReference type="ARBA" id="ARBA00000900"/>
    </source>
</evidence>
<evidence type="ECO:0000256" key="14">
    <source>
        <dbReference type="PROSITE-ProRule" id="PRU00175"/>
    </source>
</evidence>
<keyword evidence="19" id="KW-1185">Reference proteome</keyword>
<keyword evidence="10" id="KW-0862">Zinc</keyword>
<proteinExistence type="inferred from homology"/>
<keyword evidence="6 16" id="KW-0812">Transmembrane</keyword>
<evidence type="ECO:0000256" key="3">
    <source>
        <dbReference type="ARBA" id="ARBA00004906"/>
    </source>
</evidence>
<evidence type="ECO:0000256" key="12">
    <source>
        <dbReference type="ARBA" id="ARBA00023136"/>
    </source>
</evidence>
<comment type="pathway">
    <text evidence="3">Protein modification; protein ubiquitination.</text>
</comment>
<evidence type="ECO:0000313" key="19">
    <source>
        <dbReference type="Proteomes" id="UP001396334"/>
    </source>
</evidence>
<dbReference type="EC" id="2.3.2.27" evidence="4"/>
<dbReference type="Proteomes" id="UP001396334">
    <property type="component" value="Unassembled WGS sequence"/>
</dbReference>
<feature type="region of interest" description="Disordered" evidence="15">
    <location>
        <begin position="301"/>
        <end position="330"/>
    </location>
</feature>
<evidence type="ECO:0000256" key="5">
    <source>
        <dbReference type="ARBA" id="ARBA00022679"/>
    </source>
</evidence>